<dbReference type="InterPro" id="IPR008030">
    <property type="entry name" value="NmrA-like"/>
</dbReference>
<dbReference type="STRING" id="68775.A0A5C3M556"/>
<dbReference type="Gene3D" id="3.40.50.720">
    <property type="entry name" value="NAD(P)-binding Rossmann-like Domain"/>
    <property type="match status" value="1"/>
</dbReference>
<sequence>MSAKLNIFITGATGYVGGSVVARLLKHPKFATFKVTALVRSVEKAEKLKTLGVETILGSYDDLEVLKKAASEADVVFAIADSDNVAAAQAIADGLKKRHADTGKVPTLIHTSGTANIADNALGMHSDHKVYSDLDVEAIEALPPTQLHRTVDLLVLNADKEGYLKSYIITPGTVFGTPSGPLVDLGIQNTHSIQFPYFIRAAIDRKQGGYIGAGKNVWCAADVDETADVYIVLFNAILGNPASAGHGRDGWYFVESCEYTAIDVAKRISEDLVELGVGTNPAPSAFSPEENTKYFGNFWPVLATNSRAKADRARALGWKPVKGTNDLLDTLKAEIEFNLKK</sequence>
<feature type="domain" description="NmrA-like" evidence="1">
    <location>
        <begin position="6"/>
        <end position="97"/>
    </location>
</feature>
<evidence type="ECO:0000313" key="2">
    <source>
        <dbReference type="EMBL" id="TFK40452.1"/>
    </source>
</evidence>
<dbReference type="AlphaFoldDB" id="A0A5C3M556"/>
<proteinExistence type="predicted"/>
<dbReference type="PANTHER" id="PTHR48079:SF6">
    <property type="entry name" value="NAD(P)-BINDING DOMAIN-CONTAINING PROTEIN-RELATED"/>
    <property type="match status" value="1"/>
</dbReference>
<dbReference type="Pfam" id="PF05368">
    <property type="entry name" value="NmrA"/>
    <property type="match status" value="1"/>
</dbReference>
<evidence type="ECO:0000259" key="1">
    <source>
        <dbReference type="Pfam" id="PF05368"/>
    </source>
</evidence>
<keyword evidence="3" id="KW-1185">Reference proteome</keyword>
<name>A0A5C3M556_9AGAR</name>
<evidence type="ECO:0000313" key="3">
    <source>
        <dbReference type="Proteomes" id="UP000308652"/>
    </source>
</evidence>
<protein>
    <recommendedName>
        <fullName evidence="1">NmrA-like domain-containing protein</fullName>
    </recommendedName>
</protein>
<dbReference type="GO" id="GO:0004029">
    <property type="term" value="F:aldehyde dehydrogenase (NAD+) activity"/>
    <property type="evidence" value="ECO:0007669"/>
    <property type="project" value="TreeGrafter"/>
</dbReference>
<dbReference type="EMBL" id="ML213596">
    <property type="protein sequence ID" value="TFK40452.1"/>
    <property type="molecule type" value="Genomic_DNA"/>
</dbReference>
<dbReference type="Proteomes" id="UP000308652">
    <property type="component" value="Unassembled WGS sequence"/>
</dbReference>
<gene>
    <name evidence="2" type="ORF">BDQ12DRAFT_711156</name>
</gene>
<dbReference type="PANTHER" id="PTHR48079">
    <property type="entry name" value="PROTEIN YEEZ"/>
    <property type="match status" value="1"/>
</dbReference>
<organism evidence="2 3">
    <name type="scientific">Crucibulum laeve</name>
    <dbReference type="NCBI Taxonomy" id="68775"/>
    <lineage>
        <taxon>Eukaryota</taxon>
        <taxon>Fungi</taxon>
        <taxon>Dikarya</taxon>
        <taxon>Basidiomycota</taxon>
        <taxon>Agaricomycotina</taxon>
        <taxon>Agaricomycetes</taxon>
        <taxon>Agaricomycetidae</taxon>
        <taxon>Agaricales</taxon>
        <taxon>Agaricineae</taxon>
        <taxon>Nidulariaceae</taxon>
        <taxon>Crucibulum</taxon>
    </lineage>
</organism>
<dbReference type="InterPro" id="IPR036291">
    <property type="entry name" value="NAD(P)-bd_dom_sf"/>
</dbReference>
<accession>A0A5C3M556</accession>
<dbReference type="GO" id="GO:0005737">
    <property type="term" value="C:cytoplasm"/>
    <property type="evidence" value="ECO:0007669"/>
    <property type="project" value="TreeGrafter"/>
</dbReference>
<dbReference type="SUPFAM" id="SSF51735">
    <property type="entry name" value="NAD(P)-binding Rossmann-fold domains"/>
    <property type="match status" value="1"/>
</dbReference>
<reference evidence="2 3" key="1">
    <citation type="journal article" date="2019" name="Nat. Ecol. Evol.">
        <title>Megaphylogeny resolves global patterns of mushroom evolution.</title>
        <authorList>
            <person name="Varga T."/>
            <person name="Krizsan K."/>
            <person name="Foldi C."/>
            <person name="Dima B."/>
            <person name="Sanchez-Garcia M."/>
            <person name="Sanchez-Ramirez S."/>
            <person name="Szollosi G.J."/>
            <person name="Szarkandi J.G."/>
            <person name="Papp V."/>
            <person name="Albert L."/>
            <person name="Andreopoulos W."/>
            <person name="Angelini C."/>
            <person name="Antonin V."/>
            <person name="Barry K.W."/>
            <person name="Bougher N.L."/>
            <person name="Buchanan P."/>
            <person name="Buyck B."/>
            <person name="Bense V."/>
            <person name="Catcheside P."/>
            <person name="Chovatia M."/>
            <person name="Cooper J."/>
            <person name="Damon W."/>
            <person name="Desjardin D."/>
            <person name="Finy P."/>
            <person name="Geml J."/>
            <person name="Haridas S."/>
            <person name="Hughes K."/>
            <person name="Justo A."/>
            <person name="Karasinski D."/>
            <person name="Kautmanova I."/>
            <person name="Kiss B."/>
            <person name="Kocsube S."/>
            <person name="Kotiranta H."/>
            <person name="LaButti K.M."/>
            <person name="Lechner B.E."/>
            <person name="Liimatainen K."/>
            <person name="Lipzen A."/>
            <person name="Lukacs Z."/>
            <person name="Mihaltcheva S."/>
            <person name="Morgado L.N."/>
            <person name="Niskanen T."/>
            <person name="Noordeloos M.E."/>
            <person name="Ohm R.A."/>
            <person name="Ortiz-Santana B."/>
            <person name="Ovrebo C."/>
            <person name="Racz N."/>
            <person name="Riley R."/>
            <person name="Savchenko A."/>
            <person name="Shiryaev A."/>
            <person name="Soop K."/>
            <person name="Spirin V."/>
            <person name="Szebenyi C."/>
            <person name="Tomsovsky M."/>
            <person name="Tulloss R.E."/>
            <person name="Uehling J."/>
            <person name="Grigoriev I.V."/>
            <person name="Vagvolgyi C."/>
            <person name="Papp T."/>
            <person name="Martin F.M."/>
            <person name="Miettinen O."/>
            <person name="Hibbett D.S."/>
            <person name="Nagy L.G."/>
        </authorList>
    </citation>
    <scope>NUCLEOTIDE SEQUENCE [LARGE SCALE GENOMIC DNA]</scope>
    <source>
        <strain evidence="2 3">CBS 166.37</strain>
    </source>
</reference>
<dbReference type="OrthoDB" id="2130169at2759"/>
<dbReference type="InterPro" id="IPR051783">
    <property type="entry name" value="NAD(P)-dependent_oxidoreduct"/>
</dbReference>